<sequence length="72" mass="7949">MEHVTLSELQRRKLEQARPAMAQIPVVTLVVRAKHSQSTLNEQGVGFELQFDGVHVAAVVLAGATRLKEKET</sequence>
<dbReference type="EMBL" id="CAJNOK010018966">
    <property type="protein sequence ID" value="CAF1291500.1"/>
    <property type="molecule type" value="Genomic_DNA"/>
</dbReference>
<gene>
    <name evidence="1" type="ORF">GPM918_LOCUS19475</name>
    <name evidence="2" type="ORF">OVA965_LOCUS28116</name>
    <name evidence="3" type="ORF">SRO942_LOCUS19470</name>
    <name evidence="4" type="ORF">TMI583_LOCUS28864</name>
</gene>
<evidence type="ECO:0000313" key="5">
    <source>
        <dbReference type="Proteomes" id="UP000663829"/>
    </source>
</evidence>
<dbReference type="EMBL" id="CAJOBA010040533">
    <property type="protein sequence ID" value="CAF4096273.1"/>
    <property type="molecule type" value="Genomic_DNA"/>
</dbReference>
<comment type="caution">
    <text evidence="1">The sequence shown here is derived from an EMBL/GenBank/DDBJ whole genome shotgun (WGS) entry which is preliminary data.</text>
</comment>
<evidence type="ECO:0000313" key="2">
    <source>
        <dbReference type="EMBL" id="CAF1291500.1"/>
    </source>
</evidence>
<keyword evidence="5" id="KW-1185">Reference proteome</keyword>
<dbReference type="Proteomes" id="UP000663829">
    <property type="component" value="Unassembled WGS sequence"/>
</dbReference>
<dbReference type="Proteomes" id="UP000677228">
    <property type="component" value="Unassembled WGS sequence"/>
</dbReference>
<protein>
    <submittedName>
        <fullName evidence="1">Uncharacterized protein</fullName>
    </submittedName>
</protein>
<evidence type="ECO:0000313" key="3">
    <source>
        <dbReference type="EMBL" id="CAF3880187.1"/>
    </source>
</evidence>
<dbReference type="Proteomes" id="UP000681722">
    <property type="component" value="Unassembled WGS sequence"/>
</dbReference>
<accession>A0A814Q9Y2</accession>
<dbReference type="EMBL" id="CAJNOQ010005918">
    <property type="protein sequence ID" value="CAF1116377.1"/>
    <property type="molecule type" value="Genomic_DNA"/>
</dbReference>
<evidence type="ECO:0000313" key="4">
    <source>
        <dbReference type="EMBL" id="CAF4096273.1"/>
    </source>
</evidence>
<proteinExistence type="predicted"/>
<reference evidence="1" key="1">
    <citation type="submission" date="2021-02" db="EMBL/GenBank/DDBJ databases">
        <authorList>
            <person name="Nowell W R."/>
        </authorList>
    </citation>
    <scope>NUCLEOTIDE SEQUENCE</scope>
</reference>
<name>A0A814Q9Y2_9BILA</name>
<dbReference type="AlphaFoldDB" id="A0A814Q9Y2"/>
<dbReference type="Proteomes" id="UP000682733">
    <property type="component" value="Unassembled WGS sequence"/>
</dbReference>
<organism evidence="1 5">
    <name type="scientific">Didymodactylos carnosus</name>
    <dbReference type="NCBI Taxonomy" id="1234261"/>
    <lineage>
        <taxon>Eukaryota</taxon>
        <taxon>Metazoa</taxon>
        <taxon>Spiralia</taxon>
        <taxon>Gnathifera</taxon>
        <taxon>Rotifera</taxon>
        <taxon>Eurotatoria</taxon>
        <taxon>Bdelloidea</taxon>
        <taxon>Philodinida</taxon>
        <taxon>Philodinidae</taxon>
        <taxon>Didymodactylos</taxon>
    </lineage>
</organism>
<evidence type="ECO:0000313" key="1">
    <source>
        <dbReference type="EMBL" id="CAF1116377.1"/>
    </source>
</evidence>
<dbReference type="EMBL" id="CAJOBC010005917">
    <property type="protein sequence ID" value="CAF3880187.1"/>
    <property type="molecule type" value="Genomic_DNA"/>
</dbReference>